<dbReference type="EMBL" id="LFJC01000003">
    <property type="protein sequence ID" value="PIT03965.1"/>
    <property type="molecule type" value="Genomic_DNA"/>
</dbReference>
<proteinExistence type="predicted"/>
<evidence type="ECO:0000313" key="2">
    <source>
        <dbReference type="Proteomes" id="UP000228930"/>
    </source>
</evidence>
<evidence type="ECO:0008006" key="3">
    <source>
        <dbReference type="Google" id="ProtNLM"/>
    </source>
</evidence>
<evidence type="ECO:0000313" key="1">
    <source>
        <dbReference type="EMBL" id="PIT03965.1"/>
    </source>
</evidence>
<comment type="caution">
    <text evidence="1">The sequence shown here is derived from an EMBL/GenBank/DDBJ whole genome shotgun (WGS) entry which is preliminary data.</text>
</comment>
<sequence>MEAQMKFNFYSLDINEDYDPAKQLKKFETMSEAHVRRRRLVRALPDFGEPGRALAERLTGCGFFRCRSAGCPVCLRAFRRWWGSTLAAYMSRDPDYWFTVSIVPPDLFDVGHLHRFRWKLLKDRLRNQIARSQVNRAIFLGGMDYNLVHFADDRAPRWRPHLYFLVGGGGQGLIEGAFRRHYPRDEDTPRPVVVTPQRTEDKDLMTTATYTFKARFENRRPCRDRRGNVDTETDELALPHQAELAILLDRQGFLGRAIRHGEDRYLPALTVR</sequence>
<protein>
    <recommendedName>
        <fullName evidence="3">Replication protein</fullName>
    </recommendedName>
</protein>
<organism evidence="1 2">
    <name type="scientific">Bradyrhizobium nitroreducens</name>
    <dbReference type="NCBI Taxonomy" id="709803"/>
    <lineage>
        <taxon>Bacteria</taxon>
        <taxon>Pseudomonadati</taxon>
        <taxon>Pseudomonadota</taxon>
        <taxon>Alphaproteobacteria</taxon>
        <taxon>Hyphomicrobiales</taxon>
        <taxon>Nitrobacteraceae</taxon>
        <taxon>Bradyrhizobium</taxon>
    </lineage>
</organism>
<keyword evidence="2" id="KW-1185">Reference proteome</keyword>
<dbReference type="Proteomes" id="UP000228930">
    <property type="component" value="Unassembled WGS sequence"/>
</dbReference>
<accession>A0A2M6UHE8</accession>
<gene>
    <name evidence="1" type="ORF">TSA1_26730</name>
</gene>
<name>A0A2M6UHE8_9BRAD</name>
<reference evidence="1 2" key="1">
    <citation type="submission" date="2015-06" db="EMBL/GenBank/DDBJ databases">
        <title>Comparative genome analysis of nirS-carrying Bradyrhizobium sp. strains.</title>
        <authorList>
            <person name="Ishii S."/>
            <person name="Jang J."/>
            <person name="Nishizawa T."/>
            <person name="Senoo K."/>
        </authorList>
    </citation>
    <scope>NUCLEOTIDE SEQUENCE [LARGE SCALE GENOMIC DNA]</scope>
    <source>
        <strain evidence="1 2">TSA1</strain>
    </source>
</reference>
<dbReference type="AlphaFoldDB" id="A0A2M6UHE8"/>